<feature type="chain" id="PRO_5027102589" evidence="1">
    <location>
        <begin position="21"/>
        <end position="447"/>
    </location>
</feature>
<dbReference type="AlphaFoldDB" id="A0A6J4U1B7"/>
<name>A0A6J4U1B7_9ACTN</name>
<feature type="signal peptide" evidence="1">
    <location>
        <begin position="1"/>
        <end position="20"/>
    </location>
</feature>
<keyword evidence="1" id="KW-0732">Signal</keyword>
<evidence type="ECO:0000256" key="1">
    <source>
        <dbReference type="SAM" id="SignalP"/>
    </source>
</evidence>
<protein>
    <submittedName>
        <fullName evidence="2">Uncharacterized protein</fullName>
    </submittedName>
</protein>
<evidence type="ECO:0000313" key="2">
    <source>
        <dbReference type="EMBL" id="CAA9536852.1"/>
    </source>
</evidence>
<sequence>MRALLIAVALLCLAAPAASAESRVLVTEARSAVDPLDSTLAAGPRIVGDEVLWAEHRSATDEIAVVADGPAGRRTVDRLPNRPARVFRFDAAEGRVALASFLERCPPPGCDRSGTVLPTEGRLGVGPVSGPLADVPIGCTTLVPEVAADAVGANCFGEEFRVREDDGTVRTLDGRQPWFEMQLAGPYLARALGEQTAGTGVIVENRRTGEQVFRVDAPLRGFHLAPDGSVALALTDRRVGLASPSAPGLRTIAVPFEPEEVRLAGDRVAARAGRAPRFVVLDTAGSVLGAHAPATAFRDWAFDGRRVAWLQRPCSVVTLAVWEVADAPPESAGERCGAPTVRPARVVSRARRFAISLRCPEREAAGCAGSGSVTLTGTTRGGSRFRRVHGVLFDLDPGAATTVRGRVSATDVRRLRRLRRLRAEILLEPQGAGGGSVVRRAIRLPRR</sequence>
<dbReference type="EMBL" id="CADCVT010000477">
    <property type="protein sequence ID" value="CAA9536852.1"/>
    <property type="molecule type" value="Genomic_DNA"/>
</dbReference>
<organism evidence="2">
    <name type="scientific">uncultured Solirubrobacteraceae bacterium</name>
    <dbReference type="NCBI Taxonomy" id="1162706"/>
    <lineage>
        <taxon>Bacteria</taxon>
        <taxon>Bacillati</taxon>
        <taxon>Actinomycetota</taxon>
        <taxon>Thermoleophilia</taxon>
        <taxon>Solirubrobacterales</taxon>
        <taxon>Solirubrobacteraceae</taxon>
        <taxon>environmental samples</taxon>
    </lineage>
</organism>
<gene>
    <name evidence="2" type="ORF">AVDCRST_MAG85-4211</name>
</gene>
<reference evidence="2" key="1">
    <citation type="submission" date="2020-02" db="EMBL/GenBank/DDBJ databases">
        <authorList>
            <person name="Meier V. D."/>
        </authorList>
    </citation>
    <scope>NUCLEOTIDE SEQUENCE</scope>
    <source>
        <strain evidence="2">AVDCRST_MAG85</strain>
    </source>
</reference>
<proteinExistence type="predicted"/>
<accession>A0A6J4U1B7</accession>